<dbReference type="GO" id="GO:0009401">
    <property type="term" value="P:phosphoenolpyruvate-dependent sugar phosphotransferase system"/>
    <property type="evidence" value="ECO:0007669"/>
    <property type="project" value="InterPro"/>
</dbReference>
<dbReference type="AlphaFoldDB" id="A0A1H6WUW8"/>
<reference evidence="8 9" key="1">
    <citation type="submission" date="2016-10" db="EMBL/GenBank/DDBJ databases">
        <authorList>
            <person name="de Groot N.N."/>
        </authorList>
    </citation>
    <scope>NUCLEOTIDE SEQUENCE [LARGE SCALE GENOMIC DNA]</scope>
    <source>
        <strain evidence="8 9">DSM 2179</strain>
    </source>
</reference>
<keyword evidence="2" id="KW-0677">Repeat</keyword>
<dbReference type="GO" id="GO:0006355">
    <property type="term" value="P:regulation of DNA-templated transcription"/>
    <property type="evidence" value="ECO:0007669"/>
    <property type="project" value="InterPro"/>
</dbReference>
<keyword evidence="1" id="KW-0808">Transferase</keyword>
<proteinExistence type="predicted"/>
<evidence type="ECO:0000259" key="6">
    <source>
        <dbReference type="PROSITE" id="PS51099"/>
    </source>
</evidence>
<dbReference type="Pfam" id="PF00359">
    <property type="entry name" value="PTS_EIIA_2"/>
    <property type="match status" value="1"/>
</dbReference>
<evidence type="ECO:0000256" key="2">
    <source>
        <dbReference type="ARBA" id="ARBA00022737"/>
    </source>
</evidence>
<name>A0A1H6WUW8_9FIRM</name>
<dbReference type="SUPFAM" id="SSF55804">
    <property type="entry name" value="Phoshotransferase/anion transport protein"/>
    <property type="match status" value="1"/>
</dbReference>
<dbReference type="Gene3D" id="1.10.10.10">
    <property type="entry name" value="Winged helix-like DNA-binding domain superfamily/Winged helix DNA-binding domain"/>
    <property type="match status" value="2"/>
</dbReference>
<dbReference type="PROSITE" id="PS51099">
    <property type="entry name" value="PTS_EIIB_TYPE_2"/>
    <property type="match status" value="1"/>
</dbReference>
<feature type="domain" description="PRD" evidence="7">
    <location>
        <begin position="297"/>
        <end position="404"/>
    </location>
</feature>
<dbReference type="Gene3D" id="3.40.50.2300">
    <property type="match status" value="1"/>
</dbReference>
<keyword evidence="4" id="KW-0804">Transcription</keyword>
<protein>
    <submittedName>
        <fullName evidence="8">Transcriptional antiterminator</fullName>
    </submittedName>
</protein>
<dbReference type="GO" id="GO:0008982">
    <property type="term" value="F:protein-N(PI)-phosphohistidine-sugar phosphotransferase activity"/>
    <property type="evidence" value="ECO:0007669"/>
    <property type="project" value="InterPro"/>
</dbReference>
<dbReference type="InterPro" id="IPR050661">
    <property type="entry name" value="BglG_antiterminators"/>
</dbReference>
<evidence type="ECO:0000313" key="9">
    <source>
        <dbReference type="Proteomes" id="UP000199662"/>
    </source>
</evidence>
<dbReference type="EMBL" id="FNZK01000004">
    <property type="protein sequence ID" value="SEJ19676.1"/>
    <property type="molecule type" value="Genomic_DNA"/>
</dbReference>
<dbReference type="PROSITE" id="PS51094">
    <property type="entry name" value="PTS_EIIA_TYPE_2"/>
    <property type="match status" value="1"/>
</dbReference>
<dbReference type="CDD" id="cd00211">
    <property type="entry name" value="PTS_IIA_fru"/>
    <property type="match status" value="1"/>
</dbReference>
<dbReference type="CDD" id="cd05568">
    <property type="entry name" value="PTS_IIB_bgl_like"/>
    <property type="match status" value="1"/>
</dbReference>
<dbReference type="PANTHER" id="PTHR30185:SF18">
    <property type="entry name" value="TRANSCRIPTIONAL REGULATOR MTLR"/>
    <property type="match status" value="1"/>
</dbReference>
<dbReference type="Pfam" id="PF00874">
    <property type="entry name" value="PRD"/>
    <property type="match status" value="2"/>
</dbReference>
<evidence type="ECO:0000313" key="8">
    <source>
        <dbReference type="EMBL" id="SEJ19676.1"/>
    </source>
</evidence>
<dbReference type="RefSeq" id="WP_091829907.1">
    <property type="nucleotide sequence ID" value="NZ_FNZK01000004.1"/>
</dbReference>
<evidence type="ECO:0000256" key="3">
    <source>
        <dbReference type="ARBA" id="ARBA00023015"/>
    </source>
</evidence>
<dbReference type="InterPro" id="IPR036095">
    <property type="entry name" value="PTS_EIIB-like_sf"/>
</dbReference>
<evidence type="ECO:0000259" key="7">
    <source>
        <dbReference type="PROSITE" id="PS51372"/>
    </source>
</evidence>
<dbReference type="Proteomes" id="UP000199662">
    <property type="component" value="Unassembled WGS sequence"/>
</dbReference>
<gene>
    <name evidence="8" type="ORF">SAMN05660742_104120</name>
</gene>
<evidence type="ECO:0000259" key="5">
    <source>
        <dbReference type="PROSITE" id="PS51094"/>
    </source>
</evidence>
<feature type="domain" description="PRD" evidence="7">
    <location>
        <begin position="185"/>
        <end position="290"/>
    </location>
</feature>
<feature type="domain" description="PTS EIIB type-2" evidence="6">
    <location>
        <begin position="409"/>
        <end position="498"/>
    </location>
</feature>
<dbReference type="InterPro" id="IPR013011">
    <property type="entry name" value="PTS_EIIB_2"/>
</dbReference>
<feature type="domain" description="PTS EIIA type-2" evidence="5">
    <location>
        <begin position="549"/>
        <end position="695"/>
    </location>
</feature>
<evidence type="ECO:0000256" key="4">
    <source>
        <dbReference type="ARBA" id="ARBA00023163"/>
    </source>
</evidence>
<sequence length="695" mass="79527">MLNNRCSHILHRILYSQMPIKIESLAQDLSVSERTVRYDLDHIDEYLIDEGFNRLLRKPNEGISLLLANVKRQELLCCIHNSDTYEYVLSQNERIIYILYDLLERDIYTTVQQLADKMLVSKTTIQNDIKEIKVRLGLNRDMIETSKGKGIKFVGDEVKLRKMASKLLFDHFDTLNLFNVNFISLFNDVNIGIIQDAVKEAEKQLKNTFSDYAFNNLVIHLAIAVKRIEMDKDIRMDAAEFRQLTKTAEFAVAAGIARKLEDRFHIIIPDNEIGYIAIHLLGSNFSLADDSSHTPNENDIYIQMLVSTLIEKMSTTYGVDFTLDEQLYENLLQHMRSAIYRFKHKININNPLLAEIQEQYVDIFNCVRHVSAFLEKDLQTKVSAEECGYISIHFMTSRERMKNSHERKARVLIVCATGVGTSKFVLLKLRSIFDFEVVGTVSVHDAYESIKQEVIDLVITTVPLKLDHIKCVIVQPFLNEKNISELSVFFSQYARNIDVAEIQETAVVSVQSLLQIIGKNCTINAPEVLCNELSSLLRKNKIEYPALMELISEDRIQLHGNAETWQEAVQVGGRMLQTEGYVTQQYLEAMVENVQTIGSYIVLLPGIAMPHAKPSDGALKTGFSILILDRPVQFDMVESGEEGRVQVLITLAAVDYVTHTRALKELIRVLEQRDFLQHITQVQSKIEVLELFNIQ</sequence>
<dbReference type="InterPro" id="IPR036388">
    <property type="entry name" value="WH-like_DNA-bd_sf"/>
</dbReference>
<dbReference type="Gene3D" id="1.10.1790.10">
    <property type="entry name" value="PRD domain"/>
    <property type="match status" value="2"/>
</dbReference>
<dbReference type="InterPro" id="IPR011608">
    <property type="entry name" value="PRD"/>
</dbReference>
<dbReference type="Gene3D" id="3.40.930.10">
    <property type="entry name" value="Mannitol-specific EII, Chain A"/>
    <property type="match status" value="1"/>
</dbReference>
<organism evidence="8 9">
    <name type="scientific">Propionispira arboris</name>
    <dbReference type="NCBI Taxonomy" id="84035"/>
    <lineage>
        <taxon>Bacteria</taxon>
        <taxon>Bacillati</taxon>
        <taxon>Bacillota</taxon>
        <taxon>Negativicutes</taxon>
        <taxon>Selenomonadales</taxon>
        <taxon>Selenomonadaceae</taxon>
        <taxon>Propionispira</taxon>
    </lineage>
</organism>
<dbReference type="SUPFAM" id="SSF52794">
    <property type="entry name" value="PTS system IIB component-like"/>
    <property type="match status" value="1"/>
</dbReference>
<evidence type="ECO:0000256" key="1">
    <source>
        <dbReference type="ARBA" id="ARBA00022679"/>
    </source>
</evidence>
<dbReference type="STRING" id="84035.SAMN05660742_104120"/>
<keyword evidence="3" id="KW-0805">Transcription regulation</keyword>
<dbReference type="PROSITE" id="PS51372">
    <property type="entry name" value="PRD_2"/>
    <property type="match status" value="2"/>
</dbReference>
<keyword evidence="9" id="KW-1185">Reference proteome</keyword>
<dbReference type="PANTHER" id="PTHR30185">
    <property type="entry name" value="CRYPTIC BETA-GLUCOSIDE BGL OPERON ANTITERMINATOR"/>
    <property type="match status" value="1"/>
</dbReference>
<dbReference type="InterPro" id="IPR002178">
    <property type="entry name" value="PTS_EIIA_type-2_dom"/>
</dbReference>
<dbReference type="InterPro" id="IPR036634">
    <property type="entry name" value="PRD_sf"/>
</dbReference>
<dbReference type="InterPro" id="IPR013196">
    <property type="entry name" value="HTH_11"/>
</dbReference>
<dbReference type="InterPro" id="IPR016152">
    <property type="entry name" value="PTrfase/Anion_transptr"/>
</dbReference>
<dbReference type="SUPFAM" id="SSF63520">
    <property type="entry name" value="PTS-regulatory domain, PRD"/>
    <property type="match status" value="2"/>
</dbReference>
<dbReference type="Pfam" id="PF08279">
    <property type="entry name" value="HTH_11"/>
    <property type="match status" value="1"/>
</dbReference>
<accession>A0A1H6WUW8</accession>